<keyword evidence="3" id="KW-0677">Repeat</keyword>
<gene>
    <name evidence="5" type="ORF">PR048_022259</name>
</gene>
<comment type="subcellular location">
    <subcellularLocation>
        <location evidence="1">Nucleus</location>
    </subcellularLocation>
</comment>
<dbReference type="InterPro" id="IPR032675">
    <property type="entry name" value="LRR_dom_sf"/>
</dbReference>
<proteinExistence type="predicted"/>
<keyword evidence="2" id="KW-0433">Leucine-rich repeat</keyword>
<evidence type="ECO:0000256" key="1">
    <source>
        <dbReference type="ARBA" id="ARBA00004123"/>
    </source>
</evidence>
<dbReference type="InterPro" id="IPR009057">
    <property type="entry name" value="Homeodomain-like_sf"/>
</dbReference>
<dbReference type="PANTHER" id="PTHR24366">
    <property type="entry name" value="IG(IMMUNOGLOBULIN) AND LRR(LEUCINE RICH REPEAT) DOMAINS"/>
    <property type="match status" value="1"/>
</dbReference>
<dbReference type="SMART" id="SM00369">
    <property type="entry name" value="LRR_TYP"/>
    <property type="match status" value="14"/>
</dbReference>
<dbReference type="EMBL" id="JARBHB010000008">
    <property type="protein sequence ID" value="KAJ8877802.1"/>
    <property type="molecule type" value="Genomic_DNA"/>
</dbReference>
<dbReference type="PANTHER" id="PTHR24366:SF96">
    <property type="entry name" value="LEUCINE RICH REPEAT CONTAINING 53"/>
    <property type="match status" value="1"/>
</dbReference>
<sequence>MLSDLQARQCYTLRGCAAVTSYAGKYLKVNPTNSVVQPTALDWKRCILPWRCAARQKLYDKPYLHDIPLENPPTSDIVRHDSHVRKFWVEPVGNRTRFAQTLESTFVVKPDGKWPGYTLEAPIKNKVIGYQQERREMAEVMTAVYDVLKLISCWIRGVRPMSGMQMVKNDVCDTHGAGQPKLYMSVLPAAAPPPPPTLTIPRICAKIEFFSQGHAPPTPSPFTRTVRVFLLAGELPGPSTAPLLSIQGHAPSHENSECLKNSSRLILNCKNSFRQFARTDNLNRHDKICKNYLTHEKVNVQSALYNNTEGASTNVITRNDIESDCMKYILTREHYDFQHKLAQLSAEASVGSDTSPLSDLSKVKTCDETSGEDISDDFTNESSYKSDAKKTQDFPSTNALELSTCMLPGNGREFHICTYSTHFNVREAAKAVERNSRLTIRVMRGTRDINALMTFTARGEGPLSPKFRQYVRSAADTCHVTRVRAVAQKHPRKRHPLWGGSTSKVRRGPMDGFSSAARACRRNEKTSLAGLRSYVGVATSCRTTSPEVSGTRPQLSSMLPLFKHLPINMWLARPDGASRILYRRTDSENKTCCVLRTAPTLEALLPLWGELLLCLLGIFGRHSLAIVSPRNDTVNEINNLIIQRVPGQVKTYKSIDTVTNVDDVVHFPQDFFNSLNPSGLPPHELSLKIAHDLKDLKENLIVATILTGPAAGQLANIPRIPMIPTDLPISFKRLQFPVALYRAAHLTDPCNVSVCGSYELIGVMVTTDHLNEYTSFIGCSRITLGQTKIRVNATLLNASVTTAYKILPPPFKYVMGAMQFAVAICALLVCMTAGVDPTTNCPVTTGFDPFVACCNRSVRGVPEKVPRNSRVLSLQHNTFPSLDRQLSAADCPTTSPPTCAGFPDLVQLDVSNCAAENISDDFLRGMSSLRCLLLRSNRLQFLPEGTFRENGFLTFIDVSHNLLSSLSPKLFDSLPRLEYLDFSNNRLRVVHHGTYSRVNVTHSLEFLGLSLADVENASCILFEHSGIEFIRENYFQFSVTMRLFLLSLRGNRISSYTPNVFAALPSMKILFVDFSNPANISEETFRNQRNLRILEVNEADYHSRFIVHQNSSINHMSNLNSLTLRGFILKFELGDMLYNVTGLQVVTLERTTLPVIPDDAFCKLIELDILQLRKSQIQTIGENAFRNLINLRILDVSQNEINVLHSNLFVNTVRLEKLNMSYNKIESFPVTLFHKLSVLIFLDMSYNFITKIDWYSFAFLHSISGLNLRHNNIADGDNKCWRNEYALDSGSVASSTSLRDDEGTLAEPFVRSNKSLLTNATCWGSLRDHFWNKPNLTVLDMASNNIVFISEGTFNSRNLYALFLSNNKIRAIDKDAFINTPLLKHLFLNKNLLATVNENLFQNLALLYFLDLAHNQIEVIEAGAFRNLKSLITLRLQFNRLKIFNSHLYFSENKLGNLVAKYALCNKKMLHRRQLGPVFKGPNLRTPGGRPGTERSLRSSELAAKYDPPGFGRYIRNTWRCIVSQYQAIHKKKILRNKSDIGFHEVIKCNNTILQRLLSTKRAPAVGQELNSSQSCAPYALKDRYSCKEACILGKRTGQPWQTRGGGACGRMFGAHEPLRWQLLTMFLSRLPAQQHRQQYLTQGPLASRRVRQKPGQHSHGAGAIFSLPRRRQRLHAVGGGGENHCRGATHSPSTKMFISEVSCAQRDFPRAASDGGESAGPGAKADIGVLPRSDIFQLHSSHIRSRQQTCHDGIDDPQFVLLTDFERGRIGSQREVGWSSRRIAQRVGRALSAVHHLWCRWSNDGAHAHQPGSGRLRHMDSRLDRRIRRAAIADRTATVAQIRATVAARVSASAIANRLLDAVL</sequence>
<accession>A0ABQ9H0J8</accession>
<dbReference type="Pfam" id="PF13855">
    <property type="entry name" value="LRR_8"/>
    <property type="match status" value="3"/>
</dbReference>
<dbReference type="InterPro" id="IPR003591">
    <property type="entry name" value="Leu-rich_rpt_typical-subtyp"/>
</dbReference>
<evidence type="ECO:0000313" key="5">
    <source>
        <dbReference type="EMBL" id="KAJ8877802.1"/>
    </source>
</evidence>
<organism evidence="5 6">
    <name type="scientific">Dryococelus australis</name>
    <dbReference type="NCBI Taxonomy" id="614101"/>
    <lineage>
        <taxon>Eukaryota</taxon>
        <taxon>Metazoa</taxon>
        <taxon>Ecdysozoa</taxon>
        <taxon>Arthropoda</taxon>
        <taxon>Hexapoda</taxon>
        <taxon>Insecta</taxon>
        <taxon>Pterygota</taxon>
        <taxon>Neoptera</taxon>
        <taxon>Polyneoptera</taxon>
        <taxon>Phasmatodea</taxon>
        <taxon>Verophasmatodea</taxon>
        <taxon>Anareolatae</taxon>
        <taxon>Phasmatidae</taxon>
        <taxon>Eurycanthinae</taxon>
        <taxon>Dryococelus</taxon>
    </lineage>
</organism>
<reference evidence="5 6" key="1">
    <citation type="submission" date="2023-02" db="EMBL/GenBank/DDBJ databases">
        <title>LHISI_Scaffold_Assembly.</title>
        <authorList>
            <person name="Stuart O.P."/>
            <person name="Cleave R."/>
            <person name="Magrath M.J.L."/>
            <person name="Mikheyev A.S."/>
        </authorList>
    </citation>
    <scope>NUCLEOTIDE SEQUENCE [LARGE SCALE GENOMIC DNA]</scope>
    <source>
        <strain evidence="5">Daus_M_001</strain>
        <tissue evidence="5">Leg muscle</tissue>
    </source>
</reference>
<keyword evidence="6" id="KW-1185">Reference proteome</keyword>
<dbReference type="Proteomes" id="UP001159363">
    <property type="component" value="Chromosome 7"/>
</dbReference>
<evidence type="ECO:0000256" key="3">
    <source>
        <dbReference type="ARBA" id="ARBA00022737"/>
    </source>
</evidence>
<dbReference type="PROSITE" id="PS51450">
    <property type="entry name" value="LRR"/>
    <property type="match status" value="1"/>
</dbReference>
<evidence type="ECO:0000256" key="4">
    <source>
        <dbReference type="SAM" id="MobiDB-lite"/>
    </source>
</evidence>
<evidence type="ECO:0000256" key="2">
    <source>
        <dbReference type="ARBA" id="ARBA00022614"/>
    </source>
</evidence>
<dbReference type="SUPFAM" id="SSF46689">
    <property type="entry name" value="Homeodomain-like"/>
    <property type="match status" value="1"/>
</dbReference>
<dbReference type="InterPro" id="IPR001611">
    <property type="entry name" value="Leu-rich_rpt"/>
</dbReference>
<protein>
    <submittedName>
        <fullName evidence="5">Uncharacterized protein</fullName>
    </submittedName>
</protein>
<feature type="compositionally biased region" description="Acidic residues" evidence="4">
    <location>
        <begin position="369"/>
        <end position="379"/>
    </location>
</feature>
<name>A0ABQ9H0J8_9NEOP</name>
<dbReference type="Gene3D" id="3.80.10.10">
    <property type="entry name" value="Ribonuclease Inhibitor"/>
    <property type="match status" value="4"/>
</dbReference>
<comment type="caution">
    <text evidence="5">The sequence shown here is derived from an EMBL/GenBank/DDBJ whole genome shotgun (WGS) entry which is preliminary data.</text>
</comment>
<dbReference type="SUPFAM" id="SSF52058">
    <property type="entry name" value="L domain-like"/>
    <property type="match status" value="3"/>
</dbReference>
<feature type="region of interest" description="Disordered" evidence="4">
    <location>
        <begin position="368"/>
        <end position="391"/>
    </location>
</feature>
<evidence type="ECO:0000313" key="6">
    <source>
        <dbReference type="Proteomes" id="UP001159363"/>
    </source>
</evidence>